<dbReference type="InterPro" id="IPR002539">
    <property type="entry name" value="MaoC-like_dom"/>
</dbReference>
<dbReference type="Pfam" id="PF01575">
    <property type="entry name" value="MaoC_dehydratas"/>
    <property type="match status" value="1"/>
</dbReference>
<organism evidence="3 4">
    <name type="scientific">Citricoccus nitrophenolicus</name>
    <dbReference type="NCBI Taxonomy" id="863575"/>
    <lineage>
        <taxon>Bacteria</taxon>
        <taxon>Bacillati</taxon>
        <taxon>Actinomycetota</taxon>
        <taxon>Actinomycetes</taxon>
        <taxon>Micrococcales</taxon>
        <taxon>Micrococcaceae</taxon>
        <taxon>Citricoccus</taxon>
    </lineage>
</organism>
<reference evidence="3 4" key="1">
    <citation type="submission" date="2024-05" db="EMBL/GenBank/DDBJ databases">
        <authorList>
            <person name="Yi C."/>
        </authorList>
    </citation>
    <scope>NUCLEOTIDE SEQUENCE [LARGE SCALE GENOMIC DNA]</scope>
    <source>
        <strain evidence="3 4">XS13</strain>
    </source>
</reference>
<dbReference type="InterPro" id="IPR029069">
    <property type="entry name" value="HotDog_dom_sf"/>
</dbReference>
<dbReference type="Gene3D" id="3.10.129.10">
    <property type="entry name" value="Hotdog Thioesterase"/>
    <property type="match status" value="1"/>
</dbReference>
<accession>A0ABV0IGZ2</accession>
<dbReference type="InterPro" id="IPR039375">
    <property type="entry name" value="NodN-like"/>
</dbReference>
<comment type="caution">
    <text evidence="3">The sequence shown here is derived from an EMBL/GenBank/DDBJ whole genome shotgun (WGS) entry which is preliminary data.</text>
</comment>
<feature type="domain" description="MaoC-like" evidence="2">
    <location>
        <begin position="20"/>
        <end position="138"/>
    </location>
</feature>
<evidence type="ECO:0000256" key="1">
    <source>
        <dbReference type="ARBA" id="ARBA00005254"/>
    </source>
</evidence>
<gene>
    <name evidence="3" type="ORF">ABDK96_07075</name>
</gene>
<dbReference type="PANTHER" id="PTHR42993:SF1">
    <property type="entry name" value="MAOC-LIKE DEHYDRATASE DOMAIN-CONTAINING PROTEIN"/>
    <property type="match status" value="1"/>
</dbReference>
<dbReference type="EMBL" id="JBDXMX010000002">
    <property type="protein sequence ID" value="MEO9247439.1"/>
    <property type="molecule type" value="Genomic_DNA"/>
</dbReference>
<dbReference type="Proteomes" id="UP001484097">
    <property type="component" value="Unassembled WGS sequence"/>
</dbReference>
<keyword evidence="4" id="KW-1185">Reference proteome</keyword>
<evidence type="ECO:0000259" key="2">
    <source>
        <dbReference type="Pfam" id="PF01575"/>
    </source>
</evidence>
<evidence type="ECO:0000313" key="4">
    <source>
        <dbReference type="Proteomes" id="UP001484097"/>
    </source>
</evidence>
<name>A0ABV0IGZ2_9MICC</name>
<dbReference type="PANTHER" id="PTHR42993">
    <property type="entry name" value="MAOC-LIKE DEHYDRATASE DOMAIN-CONTAINING PROTEIN"/>
    <property type="match status" value="1"/>
</dbReference>
<sequence>MAAPAITKVSTTVAGLPALQGQSLGPSPWFRVTQADVNAYADVSRDRNPIHLDPTVAARSPFGRTVAHGYLTLSLIVPLMAEVLEVTDMTTGMNYGLDRLRFPAPVPVGGHIRLRGEIVDTTPLEAGQQISVAVTIEVEGSAKPACVAKMLLRYYR</sequence>
<dbReference type="CDD" id="cd03450">
    <property type="entry name" value="NodN"/>
    <property type="match status" value="1"/>
</dbReference>
<proteinExistence type="inferred from homology"/>
<dbReference type="RefSeq" id="WP_347920017.1">
    <property type="nucleotide sequence ID" value="NZ_JBDXMX010000002.1"/>
</dbReference>
<dbReference type="SUPFAM" id="SSF54637">
    <property type="entry name" value="Thioesterase/thiol ester dehydrase-isomerase"/>
    <property type="match status" value="1"/>
</dbReference>
<evidence type="ECO:0000313" key="3">
    <source>
        <dbReference type="EMBL" id="MEO9247439.1"/>
    </source>
</evidence>
<comment type="similarity">
    <text evidence="1">Belongs to the enoyl-CoA hydratase/isomerase family.</text>
</comment>
<protein>
    <submittedName>
        <fullName evidence="3">MaoC family dehydratase</fullName>
    </submittedName>
</protein>